<dbReference type="AlphaFoldDB" id="A0A098S9P5"/>
<protein>
    <submittedName>
        <fullName evidence="1">Uncharacterized protein</fullName>
    </submittedName>
</protein>
<reference evidence="1 2" key="1">
    <citation type="journal article" date="2014" name="Int. J. Syst. Evol. Microbiol.">
        <title>Phaeodactylibacter xiamenensis gen. nov., sp. nov., a member of the family Saprospiraceae isolated from the marine alga Phaeodactylum tricornutum.</title>
        <authorList>
            <person name="Chen Z.Jr."/>
            <person name="Lei X."/>
            <person name="Lai Q."/>
            <person name="Li Y."/>
            <person name="Zhang B."/>
            <person name="Zhang J."/>
            <person name="Zhang H."/>
            <person name="Yang L."/>
            <person name="Zheng W."/>
            <person name="Tian Y."/>
            <person name="Yu Z."/>
            <person name="Xu H.Jr."/>
            <person name="Zheng T."/>
        </authorList>
    </citation>
    <scope>NUCLEOTIDE SEQUENCE [LARGE SCALE GENOMIC DNA]</scope>
    <source>
        <strain evidence="1 2">KD52</strain>
    </source>
</reference>
<dbReference type="OrthoDB" id="1492522at2"/>
<keyword evidence="2" id="KW-1185">Reference proteome</keyword>
<accession>A0A098S9P5</accession>
<evidence type="ECO:0000313" key="1">
    <source>
        <dbReference type="EMBL" id="KGE88826.1"/>
    </source>
</evidence>
<comment type="caution">
    <text evidence="1">The sequence shown here is derived from an EMBL/GenBank/DDBJ whole genome shotgun (WGS) entry which is preliminary data.</text>
</comment>
<organism evidence="1 2">
    <name type="scientific">Phaeodactylibacter xiamenensis</name>
    <dbReference type="NCBI Taxonomy" id="1524460"/>
    <lineage>
        <taxon>Bacteria</taxon>
        <taxon>Pseudomonadati</taxon>
        <taxon>Bacteroidota</taxon>
        <taxon>Saprospiria</taxon>
        <taxon>Saprospirales</taxon>
        <taxon>Haliscomenobacteraceae</taxon>
        <taxon>Phaeodactylibacter</taxon>
    </lineage>
</organism>
<evidence type="ECO:0000313" key="2">
    <source>
        <dbReference type="Proteomes" id="UP000029736"/>
    </source>
</evidence>
<dbReference type="RefSeq" id="WP_044217734.1">
    <property type="nucleotide sequence ID" value="NZ_CAKZLC010000480.1"/>
</dbReference>
<proteinExistence type="predicted"/>
<dbReference type="EMBL" id="JPOS01000016">
    <property type="protein sequence ID" value="KGE88826.1"/>
    <property type="molecule type" value="Genomic_DNA"/>
</dbReference>
<dbReference type="Proteomes" id="UP000029736">
    <property type="component" value="Unassembled WGS sequence"/>
</dbReference>
<name>A0A098S9P5_9BACT</name>
<gene>
    <name evidence="1" type="ORF">IX84_06760</name>
</gene>
<sequence>MKNFLLLSALFAVQATPAQERFVSHDLEGYYDWFHEQSQVADHYEPNTTLYTFTADTKVHEGPCRDAEVLTTLPLAFPVTNLSYNDDYFLPEDEINGYGDFWYQVTGSDANGKPFRGYVWGADIAKGYTRTDLNDDQTPEYLLLGISTHERKQLRDINGELRLVQDGKLLTATTVPGLCLFEDCASSSLLRVINTTQGFPVIETSTMTVGCWAGIEKAFFFYDGANFNRVYQAEYTTDHEIASESFIVNQGSSAQVCQYSHEGKDYAPVWKCRPLESQNDRAEMVMEPSAHTRVK</sequence>